<dbReference type="InterPro" id="IPR001789">
    <property type="entry name" value="Sig_transdc_resp-reg_receiver"/>
</dbReference>
<gene>
    <name evidence="4" type="ORF">SAMN05421820_101599</name>
</gene>
<dbReference type="EMBL" id="FNGY01000001">
    <property type="protein sequence ID" value="SDL49870.1"/>
    <property type="molecule type" value="Genomic_DNA"/>
</dbReference>
<dbReference type="STRING" id="430522.BFS30_26135"/>
<dbReference type="SUPFAM" id="SSF52172">
    <property type="entry name" value="CheY-like"/>
    <property type="match status" value="1"/>
</dbReference>
<feature type="modified residue" description="4-aspartylphosphate" evidence="2">
    <location>
        <position position="99"/>
    </location>
</feature>
<evidence type="ECO:0000256" key="2">
    <source>
        <dbReference type="PROSITE-ProRule" id="PRU00169"/>
    </source>
</evidence>
<dbReference type="Gene3D" id="3.40.50.2300">
    <property type="match status" value="1"/>
</dbReference>
<sequence length="167" mass="18894">MFTDRIVNGTMTTEDPEIAHSHYLDKFLSWGAGKKHTKEYMESKPDHKKSILIVDDELSILKLLSFILASDYDLIIKKSGIEAIAWLEEGNDPDLIISDLMMPYFDGSTLIRNLKLSGFYRNTPVILLSGAEDLADKVKQMPFKIDSYLEKPFNPAVLKSQIAQLIA</sequence>
<evidence type="ECO:0000256" key="1">
    <source>
        <dbReference type="ARBA" id="ARBA00022553"/>
    </source>
</evidence>
<organism evidence="4 5">
    <name type="scientific">Pedobacter steynii</name>
    <dbReference type="NCBI Taxonomy" id="430522"/>
    <lineage>
        <taxon>Bacteria</taxon>
        <taxon>Pseudomonadati</taxon>
        <taxon>Bacteroidota</taxon>
        <taxon>Sphingobacteriia</taxon>
        <taxon>Sphingobacteriales</taxon>
        <taxon>Sphingobacteriaceae</taxon>
        <taxon>Pedobacter</taxon>
    </lineage>
</organism>
<name>A0A1G9KJ55_9SPHI</name>
<evidence type="ECO:0000313" key="4">
    <source>
        <dbReference type="EMBL" id="SDL49870.1"/>
    </source>
</evidence>
<reference evidence="5" key="1">
    <citation type="submission" date="2016-10" db="EMBL/GenBank/DDBJ databases">
        <authorList>
            <person name="Varghese N."/>
            <person name="Submissions S."/>
        </authorList>
    </citation>
    <scope>NUCLEOTIDE SEQUENCE [LARGE SCALE GENOMIC DNA]</scope>
    <source>
        <strain evidence="5">DSM 19110</strain>
    </source>
</reference>
<feature type="domain" description="Response regulatory" evidence="3">
    <location>
        <begin position="50"/>
        <end position="166"/>
    </location>
</feature>
<evidence type="ECO:0000259" key="3">
    <source>
        <dbReference type="PROSITE" id="PS50110"/>
    </source>
</evidence>
<dbReference type="PROSITE" id="PS50110">
    <property type="entry name" value="RESPONSE_REGULATORY"/>
    <property type="match status" value="1"/>
</dbReference>
<keyword evidence="5" id="KW-1185">Reference proteome</keyword>
<accession>A0A1G9KJ55</accession>
<dbReference type="GO" id="GO:0000160">
    <property type="term" value="P:phosphorelay signal transduction system"/>
    <property type="evidence" value="ECO:0007669"/>
    <property type="project" value="InterPro"/>
</dbReference>
<dbReference type="CDD" id="cd00156">
    <property type="entry name" value="REC"/>
    <property type="match status" value="1"/>
</dbReference>
<protein>
    <submittedName>
        <fullName evidence="4">Response regulator receiver domain-containing protein</fullName>
    </submittedName>
</protein>
<dbReference type="InterPro" id="IPR050595">
    <property type="entry name" value="Bact_response_regulator"/>
</dbReference>
<keyword evidence="1 2" id="KW-0597">Phosphoprotein</keyword>
<proteinExistence type="predicted"/>
<dbReference type="InterPro" id="IPR011006">
    <property type="entry name" value="CheY-like_superfamily"/>
</dbReference>
<dbReference type="AlphaFoldDB" id="A0A1G9KJ55"/>
<dbReference type="Proteomes" id="UP000183200">
    <property type="component" value="Unassembled WGS sequence"/>
</dbReference>
<dbReference type="Pfam" id="PF00072">
    <property type="entry name" value="Response_reg"/>
    <property type="match status" value="1"/>
</dbReference>
<dbReference type="RefSeq" id="WP_245723784.1">
    <property type="nucleotide sequence ID" value="NZ_FNGY01000001.1"/>
</dbReference>
<evidence type="ECO:0000313" key="5">
    <source>
        <dbReference type="Proteomes" id="UP000183200"/>
    </source>
</evidence>
<dbReference type="PANTHER" id="PTHR44591">
    <property type="entry name" value="STRESS RESPONSE REGULATOR PROTEIN 1"/>
    <property type="match status" value="1"/>
</dbReference>
<dbReference type="SMART" id="SM00448">
    <property type="entry name" value="REC"/>
    <property type="match status" value="1"/>
</dbReference>
<dbReference type="PANTHER" id="PTHR44591:SF3">
    <property type="entry name" value="RESPONSE REGULATORY DOMAIN-CONTAINING PROTEIN"/>
    <property type="match status" value="1"/>
</dbReference>